<feature type="domain" description="LysM" evidence="3">
    <location>
        <begin position="208"/>
        <end position="254"/>
    </location>
</feature>
<dbReference type="CDD" id="cd00118">
    <property type="entry name" value="LysM"/>
    <property type="match status" value="1"/>
</dbReference>
<dbReference type="EMBL" id="LN890655">
    <property type="protein sequence ID" value="CUS02365.2"/>
    <property type="molecule type" value="Genomic_DNA"/>
</dbReference>
<dbReference type="Proteomes" id="UP000215027">
    <property type="component" value="Chromosome I"/>
</dbReference>
<feature type="region of interest" description="Disordered" evidence="1">
    <location>
        <begin position="106"/>
        <end position="134"/>
    </location>
</feature>
<dbReference type="SUPFAM" id="SSF54106">
    <property type="entry name" value="LysM domain"/>
    <property type="match status" value="2"/>
</dbReference>
<dbReference type="AlphaFoldDB" id="A0A160T1J0"/>
<dbReference type="Pfam" id="PF01476">
    <property type="entry name" value="LysM"/>
    <property type="match status" value="2"/>
</dbReference>
<keyword evidence="2" id="KW-1133">Transmembrane helix</keyword>
<feature type="compositionally biased region" description="Low complexity" evidence="1">
    <location>
        <begin position="106"/>
        <end position="131"/>
    </location>
</feature>
<gene>
    <name evidence="4" type="ORF">CFX0092_A0484</name>
</gene>
<dbReference type="InterPro" id="IPR018392">
    <property type="entry name" value="LysM"/>
</dbReference>
<feature type="transmembrane region" description="Helical" evidence="2">
    <location>
        <begin position="57"/>
        <end position="77"/>
    </location>
</feature>
<reference evidence="4" key="1">
    <citation type="submission" date="2016-01" db="EMBL/GenBank/DDBJ databases">
        <authorList>
            <person name="Mcilroy J.S."/>
            <person name="Karst M S."/>
            <person name="Albertsen M."/>
        </authorList>
    </citation>
    <scope>NUCLEOTIDE SEQUENCE</scope>
    <source>
        <strain evidence="4">Cfx-K</strain>
    </source>
</reference>
<name>A0A160T1J0_9CHLR</name>
<feature type="domain" description="LysM" evidence="3">
    <location>
        <begin position="135"/>
        <end position="179"/>
    </location>
</feature>
<accession>A0A160T1J0</accession>
<evidence type="ECO:0000313" key="5">
    <source>
        <dbReference type="Proteomes" id="UP000215027"/>
    </source>
</evidence>
<protein>
    <submittedName>
        <fullName evidence="4">Lysozyme</fullName>
    </submittedName>
</protein>
<dbReference type="InterPro" id="IPR036779">
    <property type="entry name" value="LysM_dom_sf"/>
</dbReference>
<dbReference type="PROSITE" id="PS51782">
    <property type="entry name" value="LYSM"/>
    <property type="match status" value="2"/>
</dbReference>
<evidence type="ECO:0000313" key="4">
    <source>
        <dbReference type="EMBL" id="CUS02365.2"/>
    </source>
</evidence>
<keyword evidence="2" id="KW-0472">Membrane</keyword>
<dbReference type="SMART" id="SM00257">
    <property type="entry name" value="LysM"/>
    <property type="match status" value="2"/>
</dbReference>
<sequence>MCGFPRALAPQPVVEQTLVEQPTVAQPVASEPPAPPVVEEAMPTEITSTVRESRSSLLFWVVAAAVVASLGIGWLALRDQGPTVMAAFIPTTTPLPPTITATPTWTPLPSETAPPSATLPPTETPAPTGTPRDPRAHTVAAGETLFGLSLLYRISADSIAQSNGFDINTPIQSGQSLVIPWPTATPPLESILLEINGEQIMADATNCEIIVIQSGDSAYGLSALKGVPLEAIITVNRQTQESIQLLQPGDTLCIPKIVYGDAIPPTAGPSPTPSLTPPPDGPALLYPVDGATVADPAAPIVMQWTAGQNLAADEWYMVELRDADNRDSLPRRGFTRDPSFRVPAEWRPALDEMRRMAWAVSIVRVTGRRSDGGFIYTFGGNSSAPASFLWQGAVPTATPRPTFTPTPEPAGE</sequence>
<evidence type="ECO:0000259" key="3">
    <source>
        <dbReference type="PROSITE" id="PS51782"/>
    </source>
</evidence>
<dbReference type="KEGG" id="pbf:CFX0092_A0484"/>
<dbReference type="Gene3D" id="3.10.350.10">
    <property type="entry name" value="LysM domain"/>
    <property type="match status" value="2"/>
</dbReference>
<proteinExistence type="predicted"/>
<evidence type="ECO:0000256" key="2">
    <source>
        <dbReference type="SAM" id="Phobius"/>
    </source>
</evidence>
<keyword evidence="2" id="KW-0812">Transmembrane</keyword>
<organism evidence="4 5">
    <name type="scientific">Candidatus Promineifilum breve</name>
    <dbReference type="NCBI Taxonomy" id="1806508"/>
    <lineage>
        <taxon>Bacteria</taxon>
        <taxon>Bacillati</taxon>
        <taxon>Chloroflexota</taxon>
        <taxon>Ardenticatenia</taxon>
        <taxon>Candidatus Promineifilales</taxon>
        <taxon>Candidatus Promineifilaceae</taxon>
        <taxon>Candidatus Promineifilum</taxon>
    </lineage>
</organism>
<keyword evidence="5" id="KW-1185">Reference proteome</keyword>
<evidence type="ECO:0000256" key="1">
    <source>
        <dbReference type="SAM" id="MobiDB-lite"/>
    </source>
</evidence>